<organism evidence="2 3">
    <name type="scientific">Eisenbergiella massiliensis</name>
    <dbReference type="NCBI Taxonomy" id="1720294"/>
    <lineage>
        <taxon>Bacteria</taxon>
        <taxon>Bacillati</taxon>
        <taxon>Bacillota</taxon>
        <taxon>Clostridia</taxon>
        <taxon>Lachnospirales</taxon>
        <taxon>Lachnospiraceae</taxon>
        <taxon>Eisenbergiella</taxon>
    </lineage>
</organism>
<dbReference type="Gene3D" id="3.40.630.30">
    <property type="match status" value="1"/>
</dbReference>
<sequence>MKKQYHAEFADEACVSDWLGLVNMVADDFPGLVIADYTETLLKNIARQTALCVKDNGNIVGILLFSPNQHCLSCMAVHPQYRRQGVASALISEMLRLMPDVDISVTTYREGDEKGIAPRALYQRFNFVPEELCMEFDYPVQRFVLHRFRKNLN</sequence>
<dbReference type="AlphaFoldDB" id="A0A3E3I527"/>
<comment type="caution">
    <text evidence="2">The sequence shown here is derived from an EMBL/GenBank/DDBJ whole genome shotgun (WGS) entry which is preliminary data.</text>
</comment>
<evidence type="ECO:0000313" key="3">
    <source>
        <dbReference type="Proteomes" id="UP000260812"/>
    </source>
</evidence>
<name>A0A3E3I527_9FIRM</name>
<dbReference type="CDD" id="cd04301">
    <property type="entry name" value="NAT_SF"/>
    <property type="match status" value="1"/>
</dbReference>
<dbReference type="PROSITE" id="PS51186">
    <property type="entry name" value="GNAT"/>
    <property type="match status" value="1"/>
</dbReference>
<gene>
    <name evidence="2" type="ORF">DXC51_12075</name>
</gene>
<dbReference type="Proteomes" id="UP000260812">
    <property type="component" value="Unassembled WGS sequence"/>
</dbReference>
<evidence type="ECO:0000313" key="2">
    <source>
        <dbReference type="EMBL" id="RGE60325.1"/>
    </source>
</evidence>
<reference evidence="2 3" key="1">
    <citation type="submission" date="2018-08" db="EMBL/GenBank/DDBJ databases">
        <title>A genome reference for cultivated species of the human gut microbiota.</title>
        <authorList>
            <person name="Zou Y."/>
            <person name="Xue W."/>
            <person name="Luo G."/>
        </authorList>
    </citation>
    <scope>NUCLEOTIDE SEQUENCE [LARGE SCALE GENOMIC DNA]</scope>
    <source>
        <strain evidence="2 3">TF05-5AC</strain>
    </source>
</reference>
<dbReference type="InterPro" id="IPR000182">
    <property type="entry name" value="GNAT_dom"/>
</dbReference>
<dbReference type="Pfam" id="PF00583">
    <property type="entry name" value="Acetyltransf_1"/>
    <property type="match status" value="1"/>
</dbReference>
<dbReference type="EMBL" id="QVLV01000007">
    <property type="protein sequence ID" value="RGE60325.1"/>
    <property type="molecule type" value="Genomic_DNA"/>
</dbReference>
<dbReference type="SUPFAM" id="SSF55729">
    <property type="entry name" value="Acyl-CoA N-acyltransferases (Nat)"/>
    <property type="match status" value="1"/>
</dbReference>
<dbReference type="GeneID" id="97987591"/>
<dbReference type="GO" id="GO:0016747">
    <property type="term" value="F:acyltransferase activity, transferring groups other than amino-acyl groups"/>
    <property type="evidence" value="ECO:0007669"/>
    <property type="project" value="InterPro"/>
</dbReference>
<dbReference type="InterPro" id="IPR016181">
    <property type="entry name" value="Acyl_CoA_acyltransferase"/>
</dbReference>
<keyword evidence="2" id="KW-0808">Transferase</keyword>
<keyword evidence="3" id="KW-1185">Reference proteome</keyword>
<proteinExistence type="predicted"/>
<evidence type="ECO:0000259" key="1">
    <source>
        <dbReference type="PROSITE" id="PS51186"/>
    </source>
</evidence>
<dbReference type="RefSeq" id="WP_102289572.1">
    <property type="nucleotide sequence ID" value="NZ_JBKUNB010000012.1"/>
</dbReference>
<protein>
    <submittedName>
        <fullName evidence="2">N-acetyltransferase</fullName>
    </submittedName>
</protein>
<feature type="domain" description="N-acetyltransferase" evidence="1">
    <location>
        <begin position="7"/>
        <end position="150"/>
    </location>
</feature>
<accession>A0A3E3I527</accession>